<evidence type="ECO:0000256" key="8">
    <source>
        <dbReference type="ARBA" id="ARBA00023014"/>
    </source>
</evidence>
<evidence type="ECO:0000256" key="1">
    <source>
        <dbReference type="ARBA" id="ARBA00001927"/>
    </source>
</evidence>
<proteinExistence type="predicted"/>
<dbReference type="Pfam" id="PF00037">
    <property type="entry name" value="Fer4"/>
    <property type="match status" value="1"/>
</dbReference>
<dbReference type="RefSeq" id="WP_208914749.1">
    <property type="nucleotide sequence ID" value="NZ_LT840184.1"/>
</dbReference>
<feature type="domain" description="4Fe-4S ferredoxin-type" evidence="10">
    <location>
        <begin position="31"/>
        <end position="60"/>
    </location>
</feature>
<dbReference type="STRING" id="1313296.SAMN05661091_3945"/>
<organism evidence="11 12">
    <name type="scientific">Paenibacillus uliginis N3/975</name>
    <dbReference type="NCBI Taxonomy" id="1313296"/>
    <lineage>
        <taxon>Bacteria</taxon>
        <taxon>Bacillati</taxon>
        <taxon>Bacillota</taxon>
        <taxon>Bacilli</taxon>
        <taxon>Bacillales</taxon>
        <taxon>Paenibacillaceae</taxon>
        <taxon>Paenibacillus</taxon>
    </lineage>
</organism>
<dbReference type="SUPFAM" id="SSF54862">
    <property type="entry name" value="4Fe-4S ferredoxins"/>
    <property type="match status" value="1"/>
</dbReference>
<accession>A0A1X7HJN7</accession>
<evidence type="ECO:0000259" key="10">
    <source>
        <dbReference type="PROSITE" id="PS51379"/>
    </source>
</evidence>
<keyword evidence="4 9" id="KW-0004">4Fe-4S</keyword>
<dbReference type="Proteomes" id="UP000192940">
    <property type="component" value="Chromosome I"/>
</dbReference>
<keyword evidence="6 9" id="KW-0249">Electron transport</keyword>
<evidence type="ECO:0000256" key="5">
    <source>
        <dbReference type="ARBA" id="ARBA00022723"/>
    </source>
</evidence>
<comment type="cofactor">
    <cofactor evidence="1">
        <name>[3Fe-4S] cluster</name>
        <dbReference type="ChEBI" id="CHEBI:21137"/>
    </cofactor>
</comment>
<comment type="function">
    <text evidence="9">Ferredoxins are iron-sulfur proteins that transfer electrons in a wide variety of metabolic reactions.</text>
</comment>
<dbReference type="PROSITE" id="PS51379">
    <property type="entry name" value="4FE4S_FER_2"/>
    <property type="match status" value="1"/>
</dbReference>
<dbReference type="GO" id="GO:0009055">
    <property type="term" value="F:electron transfer activity"/>
    <property type="evidence" value="ECO:0007669"/>
    <property type="project" value="UniProtKB-UniRule"/>
</dbReference>
<dbReference type="Gene3D" id="3.30.70.20">
    <property type="match status" value="1"/>
</dbReference>
<evidence type="ECO:0000313" key="11">
    <source>
        <dbReference type="EMBL" id="SMF87824.1"/>
    </source>
</evidence>
<dbReference type="GO" id="GO:0051539">
    <property type="term" value="F:4 iron, 4 sulfur cluster binding"/>
    <property type="evidence" value="ECO:0007669"/>
    <property type="project" value="UniProtKB-UniRule"/>
</dbReference>
<keyword evidence="12" id="KW-1185">Reference proteome</keyword>
<dbReference type="AlphaFoldDB" id="A0A1X7HJN7"/>
<keyword evidence="3 9" id="KW-0813">Transport</keyword>
<name>A0A1X7HJN7_9BACL</name>
<keyword evidence="5 9" id="KW-0479">Metal-binding</keyword>
<dbReference type="PANTHER" id="PTHR42859">
    <property type="entry name" value="OXIDOREDUCTASE"/>
    <property type="match status" value="1"/>
</dbReference>
<evidence type="ECO:0000313" key="12">
    <source>
        <dbReference type="Proteomes" id="UP000192940"/>
    </source>
</evidence>
<comment type="cofactor">
    <cofactor evidence="2 9">
        <name>[4Fe-4S] cluster</name>
        <dbReference type="ChEBI" id="CHEBI:49883"/>
    </cofactor>
</comment>
<dbReference type="GO" id="GO:0046872">
    <property type="term" value="F:metal ion binding"/>
    <property type="evidence" value="ECO:0007669"/>
    <property type="project" value="UniProtKB-UniRule"/>
</dbReference>
<evidence type="ECO:0000256" key="9">
    <source>
        <dbReference type="RuleBase" id="RU365098"/>
    </source>
</evidence>
<evidence type="ECO:0000256" key="3">
    <source>
        <dbReference type="ARBA" id="ARBA00022448"/>
    </source>
</evidence>
<sequence>MSFVITADCIDEKAGECLEVCPVDCIEEGHDQYYINPRICIDCGACEVACPVGAIAWEDELREDEKIYLEKAIQFFKNH</sequence>
<evidence type="ECO:0000256" key="2">
    <source>
        <dbReference type="ARBA" id="ARBA00001966"/>
    </source>
</evidence>
<keyword evidence="8 9" id="KW-0411">Iron-sulfur</keyword>
<dbReference type="PROSITE" id="PS00198">
    <property type="entry name" value="4FE4S_FER_1"/>
    <property type="match status" value="1"/>
</dbReference>
<evidence type="ECO:0000256" key="4">
    <source>
        <dbReference type="ARBA" id="ARBA00022485"/>
    </source>
</evidence>
<dbReference type="EMBL" id="LT840184">
    <property type="protein sequence ID" value="SMF87824.1"/>
    <property type="molecule type" value="Genomic_DNA"/>
</dbReference>
<protein>
    <recommendedName>
        <fullName evidence="9">Ferredoxin</fullName>
    </recommendedName>
</protein>
<dbReference type="InterPro" id="IPR050294">
    <property type="entry name" value="RnfB_subfamily"/>
</dbReference>
<evidence type="ECO:0000256" key="7">
    <source>
        <dbReference type="ARBA" id="ARBA00023004"/>
    </source>
</evidence>
<gene>
    <name evidence="11" type="ORF">SAMN05661091_3945</name>
</gene>
<dbReference type="InterPro" id="IPR017896">
    <property type="entry name" value="4Fe4S_Fe-S-bd"/>
</dbReference>
<dbReference type="PRINTS" id="PR00354">
    <property type="entry name" value="7FE8SFRDOXIN"/>
</dbReference>
<dbReference type="PANTHER" id="PTHR42859:SF2">
    <property type="entry name" value="FERREDOXIN"/>
    <property type="match status" value="1"/>
</dbReference>
<dbReference type="InterPro" id="IPR000813">
    <property type="entry name" value="7Fe_ferredoxin"/>
</dbReference>
<dbReference type="InterPro" id="IPR017900">
    <property type="entry name" value="4Fe4S_Fe_S_CS"/>
</dbReference>
<reference evidence="11 12" key="1">
    <citation type="submission" date="2017-04" db="EMBL/GenBank/DDBJ databases">
        <authorList>
            <person name="Afonso C.L."/>
            <person name="Miller P.J."/>
            <person name="Scott M.A."/>
            <person name="Spackman E."/>
            <person name="Goraichik I."/>
            <person name="Dimitrov K.M."/>
            <person name="Suarez D.L."/>
            <person name="Swayne D.E."/>
        </authorList>
    </citation>
    <scope>NUCLEOTIDE SEQUENCE [LARGE SCALE GENOMIC DNA]</scope>
    <source>
        <strain evidence="11 12">N3/975</strain>
    </source>
</reference>
<keyword evidence="7 9" id="KW-0408">Iron</keyword>
<evidence type="ECO:0000256" key="6">
    <source>
        <dbReference type="ARBA" id="ARBA00022982"/>
    </source>
</evidence>